<protein>
    <submittedName>
        <fullName evidence="2">Uncharacterized protein</fullName>
    </submittedName>
</protein>
<dbReference type="HOGENOM" id="CLU_3163713_0_0_6"/>
<name>E8KEB1_9PAST</name>
<evidence type="ECO:0000313" key="2">
    <source>
        <dbReference type="EMBL" id="EFX92756.1"/>
    </source>
</evidence>
<evidence type="ECO:0000256" key="1">
    <source>
        <dbReference type="SAM" id="Phobius"/>
    </source>
</evidence>
<accession>E8KEB1</accession>
<dbReference type="EMBL" id="AEVG01000015">
    <property type="protein sequence ID" value="EFX92756.1"/>
    <property type="molecule type" value="Genomic_DNA"/>
</dbReference>
<keyword evidence="3" id="KW-1185">Reference proteome</keyword>
<keyword evidence="1" id="KW-0472">Membrane</keyword>
<comment type="caution">
    <text evidence="2">The sequence shown here is derived from an EMBL/GenBank/DDBJ whole genome shotgun (WGS) entry which is preliminary data.</text>
</comment>
<gene>
    <name evidence="2" type="ORF">HMPREF0027_0178</name>
</gene>
<feature type="transmembrane region" description="Helical" evidence="1">
    <location>
        <begin position="6"/>
        <end position="31"/>
    </location>
</feature>
<sequence>MEFIIFPVIILQVLIFSLGLGLFLATATVFFRDIQYLWGVLFEYGYI</sequence>
<keyword evidence="1" id="KW-1133">Transmembrane helix</keyword>
<evidence type="ECO:0000313" key="3">
    <source>
        <dbReference type="Proteomes" id="UP000005467"/>
    </source>
</evidence>
<proteinExistence type="predicted"/>
<organism evidence="2 3">
    <name type="scientific">Actinobacillus ureae ATCC 25976</name>
    <dbReference type="NCBI Taxonomy" id="887324"/>
    <lineage>
        <taxon>Bacteria</taxon>
        <taxon>Pseudomonadati</taxon>
        <taxon>Pseudomonadota</taxon>
        <taxon>Gammaproteobacteria</taxon>
        <taxon>Pasteurellales</taxon>
        <taxon>Pasteurellaceae</taxon>
        <taxon>Actinobacillus</taxon>
    </lineage>
</organism>
<keyword evidence="1" id="KW-0812">Transmembrane</keyword>
<reference evidence="2 3" key="1">
    <citation type="submission" date="2011-01" db="EMBL/GenBank/DDBJ databases">
        <authorList>
            <person name="Muzny D."/>
            <person name="Qin X."/>
            <person name="Deng J."/>
            <person name="Jiang H."/>
            <person name="Liu Y."/>
            <person name="Qu J."/>
            <person name="Song X.-Z."/>
            <person name="Zhang L."/>
            <person name="Thornton R."/>
            <person name="Coyle M."/>
            <person name="Francisco L."/>
            <person name="Jackson L."/>
            <person name="Javaid M."/>
            <person name="Korchina V."/>
            <person name="Kovar C."/>
            <person name="Mata R."/>
            <person name="Mathew T."/>
            <person name="Ngo R."/>
            <person name="Nguyen L."/>
            <person name="Nguyen N."/>
            <person name="Okwuonu G."/>
            <person name="Ongeri F."/>
            <person name="Pham C."/>
            <person name="Simmons D."/>
            <person name="Wilczek-Boney K."/>
            <person name="Hale W."/>
            <person name="Jakkamsetti A."/>
            <person name="Pham P."/>
            <person name="Ruth R."/>
            <person name="San Lucas F."/>
            <person name="Warren J."/>
            <person name="Zhang J."/>
            <person name="Zhao Z."/>
            <person name="Zhou C."/>
            <person name="Zhu D."/>
            <person name="Lee S."/>
            <person name="Bess C."/>
            <person name="Blankenburg K."/>
            <person name="Forbes L."/>
            <person name="Fu Q."/>
            <person name="Gubbala S."/>
            <person name="Hirani K."/>
            <person name="Jayaseelan J.C."/>
            <person name="Lara F."/>
            <person name="Munidasa M."/>
            <person name="Palculict T."/>
            <person name="Patil S."/>
            <person name="Pu L.-L."/>
            <person name="Saada N."/>
            <person name="Tang L."/>
            <person name="Weissenberger G."/>
            <person name="Zhu Y."/>
            <person name="Hemphill L."/>
            <person name="Shang Y."/>
            <person name="Youmans B."/>
            <person name="Ayvaz T."/>
            <person name="Ross M."/>
            <person name="Santibanez J."/>
            <person name="Aqrawi P."/>
            <person name="Gross S."/>
            <person name="Joshi V."/>
            <person name="Fowler G."/>
            <person name="Nazareth L."/>
            <person name="Reid J."/>
            <person name="Worley K."/>
            <person name="Petrosino J."/>
            <person name="Highlander S."/>
            <person name="Gibbs R."/>
        </authorList>
    </citation>
    <scope>NUCLEOTIDE SEQUENCE [LARGE SCALE GENOMIC DNA]</scope>
    <source>
        <strain evidence="2 3">ATCC 25976</strain>
    </source>
</reference>
<dbReference type="Proteomes" id="UP000005467">
    <property type="component" value="Unassembled WGS sequence"/>
</dbReference>
<dbReference type="AlphaFoldDB" id="E8KEB1"/>